<evidence type="ECO:0000313" key="1">
    <source>
        <dbReference type="EMBL" id="KAK7308188.1"/>
    </source>
</evidence>
<protein>
    <submittedName>
        <fullName evidence="1">Uncharacterized protein</fullName>
    </submittedName>
</protein>
<gene>
    <name evidence="1" type="ORF">VNO77_41788</name>
</gene>
<proteinExistence type="predicted"/>
<dbReference type="EMBL" id="JAYMYQ010000010">
    <property type="protein sequence ID" value="KAK7308188.1"/>
    <property type="molecule type" value="Genomic_DNA"/>
</dbReference>
<evidence type="ECO:0000313" key="2">
    <source>
        <dbReference type="Proteomes" id="UP001367508"/>
    </source>
</evidence>
<organism evidence="1 2">
    <name type="scientific">Canavalia gladiata</name>
    <name type="common">Sword bean</name>
    <name type="synonym">Dolichos gladiatus</name>
    <dbReference type="NCBI Taxonomy" id="3824"/>
    <lineage>
        <taxon>Eukaryota</taxon>
        <taxon>Viridiplantae</taxon>
        <taxon>Streptophyta</taxon>
        <taxon>Embryophyta</taxon>
        <taxon>Tracheophyta</taxon>
        <taxon>Spermatophyta</taxon>
        <taxon>Magnoliopsida</taxon>
        <taxon>eudicotyledons</taxon>
        <taxon>Gunneridae</taxon>
        <taxon>Pentapetalae</taxon>
        <taxon>rosids</taxon>
        <taxon>fabids</taxon>
        <taxon>Fabales</taxon>
        <taxon>Fabaceae</taxon>
        <taxon>Papilionoideae</taxon>
        <taxon>50 kb inversion clade</taxon>
        <taxon>NPAAA clade</taxon>
        <taxon>indigoferoid/millettioid clade</taxon>
        <taxon>Phaseoleae</taxon>
        <taxon>Canavalia</taxon>
    </lineage>
</organism>
<name>A0AAN9K1H8_CANGL</name>
<accession>A0AAN9K1H8</accession>
<dbReference type="AlphaFoldDB" id="A0AAN9K1H8"/>
<reference evidence="1 2" key="1">
    <citation type="submission" date="2024-01" db="EMBL/GenBank/DDBJ databases">
        <title>The genomes of 5 underutilized Papilionoideae crops provide insights into root nodulation and disease resistanc.</title>
        <authorList>
            <person name="Jiang F."/>
        </authorList>
    </citation>
    <scope>NUCLEOTIDE SEQUENCE [LARGE SCALE GENOMIC DNA]</scope>
    <source>
        <strain evidence="1">LVBAO_FW01</strain>
        <tissue evidence="1">Leaves</tissue>
    </source>
</reference>
<dbReference type="Proteomes" id="UP001367508">
    <property type="component" value="Unassembled WGS sequence"/>
</dbReference>
<sequence length="106" mass="12180">MSLILLSDMELCCKLIANTPFKVGNAFKYLFTHAYDPRHAEFTVSALFTYAIKQLYLYAFIRQYMDMLTRPLNQPLSSAENRNSLSHIISMKISLDFYGKIGLPFG</sequence>
<keyword evidence="2" id="KW-1185">Reference proteome</keyword>
<comment type="caution">
    <text evidence="1">The sequence shown here is derived from an EMBL/GenBank/DDBJ whole genome shotgun (WGS) entry which is preliminary data.</text>
</comment>